<name>A0ABT0F5V9_9PSED</name>
<gene>
    <name evidence="1" type="ORF">L9059_25065</name>
</gene>
<protein>
    <submittedName>
        <fullName evidence="1">Uncharacterized protein</fullName>
    </submittedName>
</protein>
<dbReference type="RefSeq" id="WP_247293525.1">
    <property type="nucleotide sequence ID" value="NZ_JAKNRW010000033.1"/>
</dbReference>
<reference evidence="1 2" key="1">
    <citation type="submission" date="2022-02" db="EMBL/GenBank/DDBJ databases">
        <title>Comparative genomics of the first Antarctic Pseudomonas spp. capable of biotransforming 2,4,6-Trinitrotoluene.</title>
        <authorList>
            <person name="Cabrera M.A."/>
            <person name="Marquez S.L."/>
            <person name="Perez-Donoso J.M."/>
        </authorList>
    </citation>
    <scope>NUCLEOTIDE SEQUENCE [LARGE SCALE GENOMIC DNA]</scope>
    <source>
        <strain evidence="1 2">TNT19</strain>
    </source>
</reference>
<dbReference type="EMBL" id="JAKNRW010000033">
    <property type="protein sequence ID" value="MCK1793383.1"/>
    <property type="molecule type" value="Genomic_DNA"/>
</dbReference>
<comment type="caution">
    <text evidence="1">The sequence shown here is derived from an EMBL/GenBank/DDBJ whole genome shotgun (WGS) entry which is preliminary data.</text>
</comment>
<proteinExistence type="predicted"/>
<evidence type="ECO:0000313" key="2">
    <source>
        <dbReference type="Proteomes" id="UP001299876"/>
    </source>
</evidence>
<sequence>MDTILSKIYALGGNITILLGRRPDQMEKDVLNSTLYSTLLSQKLKHDDESRWLNHVNLLGNLSWTFTERSTSRQQFIKTTLPHLIDTLDENFLSGPEQQAVREAFHQLQQLPADAPGLAAAINRLNQNTRRVSTGSRTTEATTIELSILRQDNLMLTLQIIFESIANIDPDIFCSTLISATNEKNNNFRYLTCYFSGNKYDESRQEIIKKLGSKLKTELVHIQDSASEN</sequence>
<dbReference type="Proteomes" id="UP001299876">
    <property type="component" value="Unassembled WGS sequence"/>
</dbReference>
<evidence type="ECO:0000313" key="1">
    <source>
        <dbReference type="EMBL" id="MCK1793383.1"/>
    </source>
</evidence>
<keyword evidence="2" id="KW-1185">Reference proteome</keyword>
<organism evidence="1 2">
    <name type="scientific">Pseudomonas violetae</name>
    <dbReference type="NCBI Taxonomy" id="2915813"/>
    <lineage>
        <taxon>Bacteria</taxon>
        <taxon>Pseudomonadati</taxon>
        <taxon>Pseudomonadota</taxon>
        <taxon>Gammaproteobacteria</taxon>
        <taxon>Pseudomonadales</taxon>
        <taxon>Pseudomonadaceae</taxon>
        <taxon>Pseudomonas</taxon>
    </lineage>
</organism>
<accession>A0ABT0F5V9</accession>